<dbReference type="AlphaFoldDB" id="A0A9P6THW2"/>
<evidence type="ECO:0000256" key="1">
    <source>
        <dbReference type="ARBA" id="ARBA00004123"/>
    </source>
</evidence>
<comment type="caution">
    <text evidence="5">The sequence shown here is derived from an EMBL/GenBank/DDBJ whole genome shotgun (WGS) entry which is preliminary data.</text>
</comment>
<organism evidence="5 6">
    <name type="scientific">Cronartium quercuum f. sp. fusiforme G11</name>
    <dbReference type="NCBI Taxonomy" id="708437"/>
    <lineage>
        <taxon>Eukaryota</taxon>
        <taxon>Fungi</taxon>
        <taxon>Dikarya</taxon>
        <taxon>Basidiomycota</taxon>
        <taxon>Pucciniomycotina</taxon>
        <taxon>Pucciniomycetes</taxon>
        <taxon>Pucciniales</taxon>
        <taxon>Coleosporiaceae</taxon>
        <taxon>Cronartium</taxon>
    </lineage>
</organism>
<evidence type="ECO:0000313" key="5">
    <source>
        <dbReference type="EMBL" id="KAG0152514.1"/>
    </source>
</evidence>
<feature type="domain" description="Nucleoporin Nup159/Nup146 N-terminal" evidence="4">
    <location>
        <begin position="97"/>
        <end position="241"/>
    </location>
</feature>
<keyword evidence="2" id="KW-0813">Transport</keyword>
<dbReference type="GO" id="GO:0005634">
    <property type="term" value="C:nucleus"/>
    <property type="evidence" value="ECO:0007669"/>
    <property type="project" value="UniProtKB-SubCell"/>
</dbReference>
<sequence length="248" mass="26652">MDLLEKEVQDTLSVKPFKNGAHLRLSNPFAIPANIRPSLFAVSIQFGWAVVAVQSYDDPQSGPAFLLVRIETLSKSLEEADEHEITWFTSDNARAVIPISSFCNVASAVLTHLAFAASDRLILAATSDGAVSVFSLQTLISQAHVAPLRQLAAHSNIHLQALVPNPAPGGSFAGTLAVVYGDHTVRVLDLYESGKVYWTGQSVTAAEWSPMGKRLVVGYTSGKLEYLTHEGQPKGVIEPPAPFFISNG</sequence>
<dbReference type="Proteomes" id="UP000886653">
    <property type="component" value="Unassembled WGS sequence"/>
</dbReference>
<evidence type="ECO:0000313" key="6">
    <source>
        <dbReference type="Proteomes" id="UP000886653"/>
    </source>
</evidence>
<evidence type="ECO:0000256" key="3">
    <source>
        <dbReference type="ARBA" id="ARBA00023242"/>
    </source>
</evidence>
<dbReference type="SUPFAM" id="SSF117289">
    <property type="entry name" value="Nucleoporin domain"/>
    <property type="match status" value="1"/>
</dbReference>
<dbReference type="OrthoDB" id="248320at2759"/>
<dbReference type="InterPro" id="IPR039462">
    <property type="entry name" value="Nup159/Nup146_N"/>
</dbReference>
<keyword evidence="3" id="KW-0539">Nucleus</keyword>
<dbReference type="InterPro" id="IPR015943">
    <property type="entry name" value="WD40/YVTN_repeat-like_dom_sf"/>
</dbReference>
<protein>
    <recommendedName>
        <fullName evidence="4">Nucleoporin Nup159/Nup146 N-terminal domain-containing protein</fullName>
    </recommendedName>
</protein>
<keyword evidence="6" id="KW-1185">Reference proteome</keyword>
<comment type="subcellular location">
    <subcellularLocation>
        <location evidence="1">Nucleus</location>
    </subcellularLocation>
</comment>
<evidence type="ECO:0000259" key="4">
    <source>
        <dbReference type="Pfam" id="PF16755"/>
    </source>
</evidence>
<accession>A0A9P6THW2</accession>
<gene>
    <name evidence="5" type="ORF">CROQUDRAFT_667349</name>
</gene>
<dbReference type="EMBL" id="MU167208">
    <property type="protein sequence ID" value="KAG0152514.1"/>
    <property type="molecule type" value="Genomic_DNA"/>
</dbReference>
<name>A0A9P6THW2_9BASI</name>
<dbReference type="Gene3D" id="2.130.10.10">
    <property type="entry name" value="YVTN repeat-like/Quinoprotein amine dehydrogenase"/>
    <property type="match status" value="1"/>
</dbReference>
<proteinExistence type="predicted"/>
<dbReference type="Pfam" id="PF16755">
    <property type="entry name" value="Beta-prop_NUP159_NUP214"/>
    <property type="match status" value="1"/>
</dbReference>
<evidence type="ECO:0000256" key="2">
    <source>
        <dbReference type="ARBA" id="ARBA00022448"/>
    </source>
</evidence>
<reference evidence="5" key="1">
    <citation type="submission" date="2013-11" db="EMBL/GenBank/DDBJ databases">
        <title>Genome sequence of the fusiform rust pathogen reveals effectors for host alternation and coevolution with pine.</title>
        <authorList>
            <consortium name="DOE Joint Genome Institute"/>
            <person name="Smith K."/>
            <person name="Pendleton A."/>
            <person name="Kubisiak T."/>
            <person name="Anderson C."/>
            <person name="Salamov A."/>
            <person name="Aerts A."/>
            <person name="Riley R."/>
            <person name="Clum A."/>
            <person name="Lindquist E."/>
            <person name="Ence D."/>
            <person name="Campbell M."/>
            <person name="Kronenberg Z."/>
            <person name="Feau N."/>
            <person name="Dhillon B."/>
            <person name="Hamelin R."/>
            <person name="Burleigh J."/>
            <person name="Smith J."/>
            <person name="Yandell M."/>
            <person name="Nelson C."/>
            <person name="Grigoriev I."/>
            <person name="Davis J."/>
        </authorList>
    </citation>
    <scope>NUCLEOTIDE SEQUENCE</scope>
    <source>
        <strain evidence="5">G11</strain>
    </source>
</reference>